<dbReference type="AlphaFoldDB" id="A0A8X6K6Y3"/>
<sequence>MSTILRSTSVHKSLLKRNLRMPKHEITEMELEWLVKMFRGSEKKEFVREGKVNEDDVEAELRSLVAQLELVRRVYPS</sequence>
<name>A0A8X6K6Y3_TRICU</name>
<evidence type="ECO:0000313" key="1">
    <source>
        <dbReference type="EMBL" id="GFQ67085.1"/>
    </source>
</evidence>
<evidence type="ECO:0000313" key="2">
    <source>
        <dbReference type="Proteomes" id="UP000887116"/>
    </source>
</evidence>
<organism evidence="1 2">
    <name type="scientific">Trichonephila clavata</name>
    <name type="common">Joro spider</name>
    <name type="synonym">Nephila clavata</name>
    <dbReference type="NCBI Taxonomy" id="2740835"/>
    <lineage>
        <taxon>Eukaryota</taxon>
        <taxon>Metazoa</taxon>
        <taxon>Ecdysozoa</taxon>
        <taxon>Arthropoda</taxon>
        <taxon>Chelicerata</taxon>
        <taxon>Arachnida</taxon>
        <taxon>Araneae</taxon>
        <taxon>Araneomorphae</taxon>
        <taxon>Entelegynae</taxon>
        <taxon>Araneoidea</taxon>
        <taxon>Nephilidae</taxon>
        <taxon>Trichonephila</taxon>
    </lineage>
</organism>
<comment type="caution">
    <text evidence="1">The sequence shown here is derived from an EMBL/GenBank/DDBJ whole genome shotgun (WGS) entry which is preliminary data.</text>
</comment>
<protein>
    <submittedName>
        <fullName evidence="1">Uncharacterized protein</fullName>
    </submittedName>
</protein>
<dbReference type="EMBL" id="BMAO01030301">
    <property type="protein sequence ID" value="GFQ67085.1"/>
    <property type="molecule type" value="Genomic_DNA"/>
</dbReference>
<accession>A0A8X6K6Y3</accession>
<dbReference type="Proteomes" id="UP000887116">
    <property type="component" value="Unassembled WGS sequence"/>
</dbReference>
<proteinExistence type="predicted"/>
<reference evidence="1" key="1">
    <citation type="submission" date="2020-07" db="EMBL/GenBank/DDBJ databases">
        <title>Multicomponent nature underlies the extraordinary mechanical properties of spider dragline silk.</title>
        <authorList>
            <person name="Kono N."/>
            <person name="Nakamura H."/>
            <person name="Mori M."/>
            <person name="Yoshida Y."/>
            <person name="Ohtoshi R."/>
            <person name="Malay A.D."/>
            <person name="Moran D.A.P."/>
            <person name="Tomita M."/>
            <person name="Numata K."/>
            <person name="Arakawa K."/>
        </authorList>
    </citation>
    <scope>NUCLEOTIDE SEQUENCE</scope>
</reference>
<gene>
    <name evidence="1" type="ORF">TNCT_174821</name>
</gene>
<keyword evidence="2" id="KW-1185">Reference proteome</keyword>